<sequence length="850" mass="87643">MFVSLAPMKPTTRIRGLIIGVASAALLGAAGLAAAGRADGATANTANTPATVATPVALAVTGSLYVSPTGNDADPGTQAAPVRTIARAQALVRTLNQNMTADVTVVLEDGFYRMSSPLTLTAADSGTGGHTVIWTADTGAHPVLAGSAQLTGWHPMSSGSPIWVAQAPAGTQTRQLYVDGVRAVRATGALPNALTGQGSSGYSGGGTAMAAWRNPSGAKPQLEFVYRGGLGAWTEPRCPVASFSGDAVTMAQPCWTNSTARAGSFPDGRAYNLVGRSSITEQPTSVENAFQFLGAGTPGQWFLDQGDSKLYYVPRPGENLATADVEAPVLEKLVTGGGTASSPLHNVTFSGIQFSYATWLGPQFHTQGTSDGFSEIQANYQVTGANGAASQGLCTVPPSTYTLGTCPYGAWTQIPGNVSLTYDQKIQFTNDAFVHLGAAGLALGDGSQNDVVKGSVVTDVSGNGIEIGNVDLPTATGASQTSGNAVTDNHVFDVPVEFHGGIGIDSGYTTNDSVSHNQIDHTPYTAISQGWGGWPDKEQEAPQANFSRTNTIANNLIFDHMSLLNDGGAIYTQGITGTSLSTGEHVTGNLIHDQTGSGHVIYTDNGCTFETITGNAVYNNTSAQAWSSRHNDYAPGATTTYDPTDVENNYFQNPAGYTTGGGVTVANNTTITGASGVPAAITAAAGIEAAYQGVLQWVQAPLPPVPGVTRLVLSNLVVNDAANAANWSLQTNLQVGVPIYGDRGYTLATVPAALIGADWVRVANNSKTVTASPLVSFGISRAATVYLAVDVRTGKRPWMDASWSDTGTTLTDDESGTARTFEVYAKAFAAGTVSLGPNGANNDGYDIAVV</sequence>
<dbReference type="SUPFAM" id="SSF51126">
    <property type="entry name" value="Pectin lyase-like"/>
    <property type="match status" value="1"/>
</dbReference>
<proteinExistence type="predicted"/>
<dbReference type="PANTHER" id="PTHR36453:SF1">
    <property type="entry name" value="RIGHT HANDED BETA HELIX DOMAIN-CONTAINING PROTEIN"/>
    <property type="match status" value="1"/>
</dbReference>
<dbReference type="Gene3D" id="2.160.20.10">
    <property type="entry name" value="Single-stranded right-handed beta-helix, Pectin lyase-like"/>
    <property type="match status" value="2"/>
</dbReference>
<comment type="caution">
    <text evidence="2">The sequence shown here is derived from an EMBL/GenBank/DDBJ whole genome shotgun (WGS) entry which is preliminary data.</text>
</comment>
<feature type="chain" id="PRO_5046532691" evidence="1">
    <location>
        <begin position="25"/>
        <end position="850"/>
    </location>
</feature>
<organism evidence="2 3">
    <name type="scientific">Catenulispora yoronensis</name>
    <dbReference type="NCBI Taxonomy" id="450799"/>
    <lineage>
        <taxon>Bacteria</taxon>
        <taxon>Bacillati</taxon>
        <taxon>Actinomycetota</taxon>
        <taxon>Actinomycetes</taxon>
        <taxon>Catenulisporales</taxon>
        <taxon>Catenulisporaceae</taxon>
        <taxon>Catenulispora</taxon>
    </lineage>
</organism>
<reference evidence="2 3" key="1">
    <citation type="journal article" date="2019" name="Int. J. Syst. Evol. Microbiol.">
        <title>The Global Catalogue of Microorganisms (GCM) 10K type strain sequencing project: providing services to taxonomists for standard genome sequencing and annotation.</title>
        <authorList>
            <consortium name="The Broad Institute Genomics Platform"/>
            <consortium name="The Broad Institute Genome Sequencing Center for Infectious Disease"/>
            <person name="Wu L."/>
            <person name="Ma J."/>
        </authorList>
    </citation>
    <scope>NUCLEOTIDE SEQUENCE [LARGE SCALE GENOMIC DNA]</scope>
    <source>
        <strain evidence="2 3">JCM 16014</strain>
    </source>
</reference>
<evidence type="ECO:0000313" key="3">
    <source>
        <dbReference type="Proteomes" id="UP001500751"/>
    </source>
</evidence>
<dbReference type="InterPro" id="IPR011050">
    <property type="entry name" value="Pectin_lyase_fold/virulence"/>
</dbReference>
<keyword evidence="3" id="KW-1185">Reference proteome</keyword>
<keyword evidence="1" id="KW-0732">Signal</keyword>
<feature type="signal peptide" evidence="1">
    <location>
        <begin position="1"/>
        <end position="24"/>
    </location>
</feature>
<evidence type="ECO:0000256" key="1">
    <source>
        <dbReference type="SAM" id="SignalP"/>
    </source>
</evidence>
<dbReference type="InterPro" id="IPR012334">
    <property type="entry name" value="Pectin_lyas_fold"/>
</dbReference>
<protein>
    <submittedName>
        <fullName evidence="2">Right-handed parallel beta-helix repeat-containing protein</fullName>
    </submittedName>
</protein>
<evidence type="ECO:0000313" key="2">
    <source>
        <dbReference type="EMBL" id="GAA2048164.1"/>
    </source>
</evidence>
<dbReference type="PANTHER" id="PTHR36453">
    <property type="entry name" value="SECRETED PROTEIN-RELATED"/>
    <property type="match status" value="1"/>
</dbReference>
<dbReference type="EMBL" id="BAAAQN010000044">
    <property type="protein sequence ID" value="GAA2048164.1"/>
    <property type="molecule type" value="Genomic_DNA"/>
</dbReference>
<name>A0ABN2V236_9ACTN</name>
<gene>
    <name evidence="2" type="ORF">GCM10009839_62030</name>
</gene>
<accession>A0ABN2V236</accession>
<dbReference type="Proteomes" id="UP001500751">
    <property type="component" value="Unassembled WGS sequence"/>
</dbReference>